<dbReference type="PANTHER" id="PTHR10429">
    <property type="entry name" value="DNA-3-METHYLADENINE GLYCOSYLASE"/>
    <property type="match status" value="1"/>
</dbReference>
<evidence type="ECO:0000313" key="15">
    <source>
        <dbReference type="Proteomes" id="UP001461498"/>
    </source>
</evidence>
<dbReference type="Pfam" id="PF02245">
    <property type="entry name" value="Pur_DNA_glyco"/>
    <property type="match status" value="1"/>
</dbReference>
<dbReference type="GO" id="GO:0006284">
    <property type="term" value="P:base-excision repair"/>
    <property type="evidence" value="ECO:0007669"/>
    <property type="project" value="InterPro"/>
</dbReference>
<keyword evidence="15" id="KW-1185">Reference proteome</keyword>
<evidence type="ECO:0000256" key="9">
    <source>
        <dbReference type="ARBA" id="ARBA00066187"/>
    </source>
</evidence>
<reference evidence="14 15" key="1">
    <citation type="submission" date="2022-12" db="EMBL/GenBank/DDBJ databases">
        <title>Chromosome-level genome assembly of true bugs.</title>
        <authorList>
            <person name="Ma L."/>
            <person name="Li H."/>
        </authorList>
    </citation>
    <scope>NUCLEOTIDE SEQUENCE [LARGE SCALE GENOMIC DNA]</scope>
    <source>
        <strain evidence="14">Lab_2022b</strain>
    </source>
</reference>
<evidence type="ECO:0000256" key="13">
    <source>
        <dbReference type="ARBA" id="ARBA00082988"/>
    </source>
</evidence>
<accession>A0AAW1DKC7</accession>
<evidence type="ECO:0000256" key="12">
    <source>
        <dbReference type="ARBA" id="ARBA00078171"/>
    </source>
</evidence>
<proteinExistence type="inferred from homology"/>
<evidence type="ECO:0000256" key="4">
    <source>
        <dbReference type="ARBA" id="ARBA00012000"/>
    </source>
</evidence>
<comment type="similarity">
    <text evidence="3">Belongs to the DNA glycosylase MPG family.</text>
</comment>
<dbReference type="GO" id="GO:0003677">
    <property type="term" value="F:DNA binding"/>
    <property type="evidence" value="ECO:0007669"/>
    <property type="project" value="InterPro"/>
</dbReference>
<dbReference type="NCBIfam" id="TIGR00567">
    <property type="entry name" value="3mg"/>
    <property type="match status" value="1"/>
</dbReference>
<dbReference type="PANTHER" id="PTHR10429:SF0">
    <property type="entry name" value="DNA-3-METHYLADENINE GLYCOSYLASE"/>
    <property type="match status" value="1"/>
</dbReference>
<keyword evidence="5" id="KW-0227">DNA damage</keyword>
<comment type="subunit">
    <text evidence="9">Binds MBD1. Binds SSBP1.</text>
</comment>
<evidence type="ECO:0000256" key="2">
    <source>
        <dbReference type="ARBA" id="ARBA00002421"/>
    </source>
</evidence>
<evidence type="ECO:0000256" key="7">
    <source>
        <dbReference type="ARBA" id="ARBA00023204"/>
    </source>
</evidence>
<dbReference type="AlphaFoldDB" id="A0AAW1DKC7"/>
<dbReference type="Proteomes" id="UP001461498">
    <property type="component" value="Unassembled WGS sequence"/>
</dbReference>
<comment type="caution">
    <text evidence="14">The sequence shown here is derived from an EMBL/GenBank/DDBJ whole genome shotgun (WGS) entry which is preliminary data.</text>
</comment>
<evidence type="ECO:0000256" key="1">
    <source>
        <dbReference type="ARBA" id="ARBA00000086"/>
    </source>
</evidence>
<evidence type="ECO:0000256" key="10">
    <source>
        <dbReference type="ARBA" id="ARBA00068926"/>
    </source>
</evidence>
<dbReference type="InterPro" id="IPR011034">
    <property type="entry name" value="Formyl_transferase-like_C_sf"/>
</dbReference>
<evidence type="ECO:0000256" key="8">
    <source>
        <dbReference type="ARBA" id="ARBA00033426"/>
    </source>
</evidence>
<organism evidence="14 15">
    <name type="scientific">Rhynocoris fuscipes</name>
    <dbReference type="NCBI Taxonomy" id="488301"/>
    <lineage>
        <taxon>Eukaryota</taxon>
        <taxon>Metazoa</taxon>
        <taxon>Ecdysozoa</taxon>
        <taxon>Arthropoda</taxon>
        <taxon>Hexapoda</taxon>
        <taxon>Insecta</taxon>
        <taxon>Pterygota</taxon>
        <taxon>Neoptera</taxon>
        <taxon>Paraneoptera</taxon>
        <taxon>Hemiptera</taxon>
        <taxon>Heteroptera</taxon>
        <taxon>Panheteroptera</taxon>
        <taxon>Cimicomorpha</taxon>
        <taxon>Reduviidae</taxon>
        <taxon>Harpactorinae</taxon>
        <taxon>Harpactorini</taxon>
        <taxon>Rhynocoris</taxon>
    </lineage>
</organism>
<evidence type="ECO:0000313" key="14">
    <source>
        <dbReference type="EMBL" id="KAK9510668.1"/>
    </source>
</evidence>
<evidence type="ECO:0000256" key="5">
    <source>
        <dbReference type="ARBA" id="ARBA00022763"/>
    </source>
</evidence>
<dbReference type="GO" id="GO:0003905">
    <property type="term" value="F:alkylbase DNA N-glycosylase activity"/>
    <property type="evidence" value="ECO:0007669"/>
    <property type="project" value="UniProtKB-EC"/>
</dbReference>
<name>A0AAW1DKC7_9HEMI</name>
<dbReference type="Gene3D" id="3.10.300.10">
    <property type="entry name" value="Methylpurine-DNA glycosylase (MPG)"/>
    <property type="match status" value="1"/>
</dbReference>
<evidence type="ECO:0000256" key="6">
    <source>
        <dbReference type="ARBA" id="ARBA00022801"/>
    </source>
</evidence>
<dbReference type="InterPro" id="IPR036995">
    <property type="entry name" value="MPG_sf"/>
</dbReference>
<evidence type="ECO:0000256" key="3">
    <source>
        <dbReference type="ARBA" id="ARBA00009232"/>
    </source>
</evidence>
<keyword evidence="7" id="KW-0234">DNA repair</keyword>
<evidence type="ECO:0000256" key="11">
    <source>
        <dbReference type="ARBA" id="ARBA00076879"/>
    </source>
</evidence>
<comment type="function">
    <text evidence="2">Hydrolysis of the deoxyribose N-glycosidic bond to excise 3-methyladenine, and 7-methylguanine from the damaged DNA polymer formed by alkylation lesions.</text>
</comment>
<protein>
    <recommendedName>
        <fullName evidence="10">DNA-3-methyladenine glycosylase</fullName>
        <ecNumber evidence="4">3.2.2.21</ecNumber>
    </recommendedName>
    <alternativeName>
        <fullName evidence="11">3-alkyladenine DNA glycosylase</fullName>
    </alternativeName>
    <alternativeName>
        <fullName evidence="8">3-methyladenine DNA glycosidase</fullName>
    </alternativeName>
    <alternativeName>
        <fullName evidence="13">ADPG</fullName>
    </alternativeName>
    <alternativeName>
        <fullName evidence="12">N-methylpurine-DNA glycosylase</fullName>
    </alternativeName>
</protein>
<dbReference type="FunFam" id="3.10.300.10:FF:000001">
    <property type="entry name" value="Putative 3-methyladenine DNA glycosylase"/>
    <property type="match status" value="1"/>
</dbReference>
<dbReference type="InterPro" id="IPR003180">
    <property type="entry name" value="MPG"/>
</dbReference>
<keyword evidence="6" id="KW-0378">Hydrolase</keyword>
<dbReference type="CDD" id="cd00540">
    <property type="entry name" value="AAG"/>
    <property type="match status" value="1"/>
</dbReference>
<gene>
    <name evidence="14" type="ORF">O3M35_005405</name>
</gene>
<dbReference type="EC" id="3.2.2.21" evidence="4"/>
<dbReference type="SUPFAM" id="SSF50486">
    <property type="entry name" value="FMT C-terminal domain-like"/>
    <property type="match status" value="1"/>
</dbReference>
<comment type="catalytic activity">
    <reaction evidence="1">
        <text>Hydrolysis of alkylated DNA, releasing 3-methyladenine, 3-methylguanine, 7-methylguanine and 7-methyladenine.</text>
        <dbReference type="EC" id="3.2.2.21"/>
    </reaction>
</comment>
<dbReference type="HAMAP" id="MF_00527">
    <property type="entry name" value="3MGH"/>
    <property type="match status" value="1"/>
</dbReference>
<dbReference type="EMBL" id="JAPXFL010000002">
    <property type="protein sequence ID" value="KAK9510668.1"/>
    <property type="molecule type" value="Genomic_DNA"/>
</dbReference>
<sequence length="230" mass="25979">MLDMSLAGKRLSFSDYDVPCVILAKRLLGLHLCRRLDSGEEVKGMIVETESYLGGDDKASHSFAGKRTERNSAMYMKPGTAYVYSTYGMYFCLNVSSKGEGAAVLIRALEPICGVETMLENRMKNQRKKVNDKKTIKLVDLSNGPSKLCMSFDINKTLNKVDMVKSEKLWLERPMNDILDNDNNKIIACSRIGIEYAGKEWSSKPLRFYIRGNQCVSKRDKKAELSFISE</sequence>